<evidence type="ECO:0000313" key="3">
    <source>
        <dbReference type="EMBL" id="PZG44821.1"/>
    </source>
</evidence>
<feature type="transmembrane region" description="Helical" evidence="1">
    <location>
        <begin position="12"/>
        <end position="32"/>
    </location>
</feature>
<comment type="similarity">
    <text evidence="1">Belongs to the SURF1 family.</text>
</comment>
<evidence type="ECO:0000256" key="2">
    <source>
        <dbReference type="SAM" id="MobiDB-lite"/>
    </source>
</evidence>
<protein>
    <recommendedName>
        <fullName evidence="1">SURF1-like protein</fullName>
    </recommendedName>
</protein>
<evidence type="ECO:0000256" key="1">
    <source>
        <dbReference type="RuleBase" id="RU363076"/>
    </source>
</evidence>
<proteinExistence type="inferred from homology"/>
<dbReference type="Proteomes" id="UP000248544">
    <property type="component" value="Unassembled WGS sequence"/>
</dbReference>
<dbReference type="InterPro" id="IPR002994">
    <property type="entry name" value="Surf1/Shy1"/>
</dbReference>
<dbReference type="RefSeq" id="WP_111168337.1">
    <property type="nucleotide sequence ID" value="NZ_POUA01000116.1"/>
</dbReference>
<dbReference type="PROSITE" id="PS50895">
    <property type="entry name" value="SURF1"/>
    <property type="match status" value="1"/>
</dbReference>
<dbReference type="Pfam" id="PF02104">
    <property type="entry name" value="SURF1"/>
    <property type="match status" value="1"/>
</dbReference>
<sequence length="261" mass="28101">MLRTVFSSRLVGMHLVAIAALVAFGLLGRWQLGVFEDSGRPHTASDPPAVALATLSKPGEHVTRAAANRKVTAEGVFDPARSLLVAGRDGGFWLLDSLDLGDGTQVPVVRGRVARPGDPAAAVPQGKVTVTGRLLPPEQVDSLRRDVRTLPAGQVLSVSTAELINVWPGARLRDGYVVATAQSPAPAVAAEPVPAPPPSAPGEFSWRNLAYAANWWIFGVFTIFLWFHYIRDAHRTRVREQREPEHDGDAARVALSESSMR</sequence>
<gene>
    <name evidence="3" type="ORF">C1I98_16480</name>
</gene>
<dbReference type="AlphaFoldDB" id="A0A2W2G926"/>
<keyword evidence="4" id="KW-1185">Reference proteome</keyword>
<feature type="transmembrane region" description="Helical" evidence="1">
    <location>
        <begin position="209"/>
        <end position="229"/>
    </location>
</feature>
<dbReference type="EMBL" id="POUA01000116">
    <property type="protein sequence ID" value="PZG44821.1"/>
    <property type="molecule type" value="Genomic_DNA"/>
</dbReference>
<name>A0A2W2G926_9ACTN</name>
<dbReference type="GO" id="GO:0005886">
    <property type="term" value="C:plasma membrane"/>
    <property type="evidence" value="ECO:0007669"/>
    <property type="project" value="UniProtKB-SubCell"/>
</dbReference>
<keyword evidence="1" id="KW-1003">Cell membrane</keyword>
<keyword evidence="1" id="KW-0812">Transmembrane</keyword>
<feature type="region of interest" description="Disordered" evidence="2">
    <location>
        <begin position="237"/>
        <end position="261"/>
    </location>
</feature>
<evidence type="ECO:0000313" key="4">
    <source>
        <dbReference type="Proteomes" id="UP000248544"/>
    </source>
</evidence>
<feature type="compositionally biased region" description="Basic and acidic residues" evidence="2">
    <location>
        <begin position="237"/>
        <end position="250"/>
    </location>
</feature>
<comment type="subcellular location">
    <subcellularLocation>
        <location evidence="1">Cell membrane</location>
        <topology evidence="1">Multi-pass membrane protein</topology>
    </subcellularLocation>
</comment>
<reference evidence="3 4" key="1">
    <citation type="submission" date="2018-01" db="EMBL/GenBank/DDBJ databases">
        <title>Draft genome sequence of Sphaerisporangium sp. 7K107.</title>
        <authorList>
            <person name="Sahin N."/>
            <person name="Saygin H."/>
            <person name="Ay H."/>
        </authorList>
    </citation>
    <scope>NUCLEOTIDE SEQUENCE [LARGE SCALE GENOMIC DNA]</scope>
    <source>
        <strain evidence="3 4">7K107</strain>
    </source>
</reference>
<comment type="caution">
    <text evidence="3">The sequence shown here is derived from an EMBL/GenBank/DDBJ whole genome shotgun (WGS) entry which is preliminary data.</text>
</comment>
<keyword evidence="1" id="KW-0472">Membrane</keyword>
<accession>A0A2W2G926</accession>
<organism evidence="3 4">
    <name type="scientific">Spongiactinospora gelatinilytica</name>
    <dbReference type="NCBI Taxonomy" id="2666298"/>
    <lineage>
        <taxon>Bacteria</taxon>
        <taxon>Bacillati</taxon>
        <taxon>Actinomycetota</taxon>
        <taxon>Actinomycetes</taxon>
        <taxon>Streptosporangiales</taxon>
        <taxon>Streptosporangiaceae</taxon>
        <taxon>Spongiactinospora</taxon>
    </lineage>
</organism>
<keyword evidence="1" id="KW-1133">Transmembrane helix</keyword>